<dbReference type="AlphaFoldDB" id="A0A1U8AAE0"/>
<dbReference type="InParanoid" id="A0A1U8AAE0"/>
<dbReference type="PANTHER" id="PTHR33710:SF79">
    <property type="entry name" value="OS06G0205337 PROTEIN"/>
    <property type="match status" value="1"/>
</dbReference>
<organism evidence="1 2">
    <name type="scientific">Nelumbo nucifera</name>
    <name type="common">Sacred lotus</name>
    <dbReference type="NCBI Taxonomy" id="4432"/>
    <lineage>
        <taxon>Eukaryota</taxon>
        <taxon>Viridiplantae</taxon>
        <taxon>Streptophyta</taxon>
        <taxon>Embryophyta</taxon>
        <taxon>Tracheophyta</taxon>
        <taxon>Spermatophyta</taxon>
        <taxon>Magnoliopsida</taxon>
        <taxon>Proteales</taxon>
        <taxon>Nelumbonaceae</taxon>
        <taxon>Nelumbo</taxon>
    </lineage>
</organism>
<dbReference type="KEGG" id="nnu:104602435"/>
<dbReference type="SUPFAM" id="SSF56219">
    <property type="entry name" value="DNase I-like"/>
    <property type="match status" value="1"/>
</dbReference>
<sequence length="271" mass="31489">MERPSFFFLSETKSSLDKSTRLLRLCNNYKIHIVPCHGLAGGLWFGWDRNINVEIISSSDSIIHGFPRYATWDLLCCYVHPSIEGRRSFLDFVRSFNSANNEPYCIIGDLNMITKVGEKNTGAQLKVRVLKEFTKLLDDCALIDLGGAGPHFTWSNRHNTQNLVKQRLDRTLVSCNWSENFPNATVFHLPMLAGDHSPLLLQLVLKQKRTGHTRFESFWFKDNDFYDKFFENWTLAPRSFIDKCKTVKNGMVSWAQRKYGCIHHHIRRLEQ</sequence>
<name>A0A1U8AAE0_NELNU</name>
<protein>
    <submittedName>
        <fullName evidence="2">Uncharacterized protein LOC104602435</fullName>
    </submittedName>
</protein>
<dbReference type="PANTHER" id="PTHR33710">
    <property type="entry name" value="BNAC02G09200D PROTEIN"/>
    <property type="match status" value="1"/>
</dbReference>
<dbReference type="OrthoDB" id="1750221at2759"/>
<gene>
    <name evidence="2" type="primary">LOC104602435</name>
</gene>
<dbReference type="eggNOG" id="KOG1075">
    <property type="taxonomic scope" value="Eukaryota"/>
</dbReference>
<dbReference type="Gene3D" id="3.60.10.10">
    <property type="entry name" value="Endonuclease/exonuclease/phosphatase"/>
    <property type="match status" value="1"/>
</dbReference>
<dbReference type="OMA" id="SANNEPY"/>
<proteinExistence type="predicted"/>
<keyword evidence="1" id="KW-1185">Reference proteome</keyword>
<dbReference type="InterPro" id="IPR036691">
    <property type="entry name" value="Endo/exonu/phosph_ase_sf"/>
</dbReference>
<evidence type="ECO:0000313" key="2">
    <source>
        <dbReference type="RefSeq" id="XP_010264423.1"/>
    </source>
</evidence>
<dbReference type="RefSeq" id="XP_010264423.1">
    <property type="nucleotide sequence ID" value="XM_010266121.1"/>
</dbReference>
<reference evidence="2" key="1">
    <citation type="submission" date="2025-08" db="UniProtKB">
        <authorList>
            <consortium name="RefSeq"/>
        </authorList>
    </citation>
    <scope>IDENTIFICATION</scope>
</reference>
<dbReference type="Proteomes" id="UP000189703">
    <property type="component" value="Unplaced"/>
</dbReference>
<dbReference type="GeneID" id="104602435"/>
<accession>A0A1U8AAE0</accession>
<evidence type="ECO:0000313" key="1">
    <source>
        <dbReference type="Proteomes" id="UP000189703"/>
    </source>
</evidence>